<dbReference type="PATRIC" id="fig|1072256.5.peg.619"/>
<protein>
    <submittedName>
        <fullName evidence="2">Uncharacterized protein</fullName>
    </submittedName>
</protein>
<sequence>MRRKASNKFAALAALVLLAVVTTVVIIGVKLPTPRAGDGAEATTGASTTASASAVTPPPATAPPTAPGDLAGRYNGVLDELQPLSYALVDASGDGIPELFLRSFDADREILTAVGQAQPDAELVKQEFPGPEAGAAPVLAAPDGSGLINGADRIYFDGGEFRTEPQPAGAAGVDIVWIPVDDRSAVSAMFPTLGGQAGAPALEHQ</sequence>
<dbReference type="RefSeq" id="WP_047259185.1">
    <property type="nucleotide sequence ID" value="NZ_CP011546.1"/>
</dbReference>
<dbReference type="KEGG" id="cut:CUTER_03125"/>
<evidence type="ECO:0000313" key="2">
    <source>
        <dbReference type="EMBL" id="AKK10634.1"/>
    </source>
</evidence>
<accession>A0A0G3HBK4</accession>
<feature type="compositionally biased region" description="Low complexity" evidence="1">
    <location>
        <begin position="36"/>
        <end position="55"/>
    </location>
</feature>
<dbReference type="EMBL" id="CP011546">
    <property type="protein sequence ID" value="AKK10634.1"/>
    <property type="molecule type" value="Genomic_DNA"/>
</dbReference>
<name>A0A0G3HBK4_9CORY</name>
<organism evidence="2 3">
    <name type="scientific">Corynebacterium uterequi</name>
    <dbReference type="NCBI Taxonomy" id="1072256"/>
    <lineage>
        <taxon>Bacteria</taxon>
        <taxon>Bacillati</taxon>
        <taxon>Actinomycetota</taxon>
        <taxon>Actinomycetes</taxon>
        <taxon>Mycobacteriales</taxon>
        <taxon>Corynebacteriaceae</taxon>
        <taxon>Corynebacterium</taxon>
    </lineage>
</organism>
<dbReference type="AlphaFoldDB" id="A0A0G3HBK4"/>
<evidence type="ECO:0000256" key="1">
    <source>
        <dbReference type="SAM" id="MobiDB-lite"/>
    </source>
</evidence>
<feature type="compositionally biased region" description="Pro residues" evidence="1">
    <location>
        <begin position="56"/>
        <end position="66"/>
    </location>
</feature>
<evidence type="ECO:0000313" key="3">
    <source>
        <dbReference type="Proteomes" id="UP000035548"/>
    </source>
</evidence>
<feature type="region of interest" description="Disordered" evidence="1">
    <location>
        <begin position="35"/>
        <end position="68"/>
    </location>
</feature>
<dbReference type="Proteomes" id="UP000035548">
    <property type="component" value="Chromosome"/>
</dbReference>
<gene>
    <name evidence="2" type="ORF">CUTER_03125</name>
</gene>
<keyword evidence="3" id="KW-1185">Reference proteome</keyword>
<dbReference type="STRING" id="1072256.CUTER_03125"/>
<reference evidence="2 3" key="1">
    <citation type="journal article" date="2015" name="Genome Announc.">
        <title>Virulence Factor Genes Detected in the Complete Genome Sequence of Corynebacterium uterequi DSM 45634, Isolated from the Uterus of a Maiden Mare.</title>
        <authorList>
            <person name="Ruckert C."/>
            <person name="Kriete M."/>
            <person name="Jaenicke S."/>
            <person name="Winkler A."/>
            <person name="Tauch A."/>
        </authorList>
    </citation>
    <scope>NUCLEOTIDE SEQUENCE [LARGE SCALE GENOMIC DNA]</scope>
    <source>
        <strain evidence="2 3">DSM 45634</strain>
    </source>
</reference>
<proteinExistence type="predicted"/>
<reference evidence="3" key="2">
    <citation type="submission" date="2015-05" db="EMBL/GenBank/DDBJ databases">
        <title>Complete genome sequence of Corynebacterium uterequi DSM 45634, isolated from the uterus of a maiden mare.</title>
        <authorList>
            <person name="Ruckert C."/>
            <person name="Albersmeier A."/>
            <person name="Winkler A."/>
            <person name="Tauch A."/>
        </authorList>
    </citation>
    <scope>NUCLEOTIDE SEQUENCE [LARGE SCALE GENOMIC DNA]</scope>
    <source>
        <strain evidence="3">DSM 45634</strain>
    </source>
</reference>